<dbReference type="GO" id="GO:0016746">
    <property type="term" value="F:acyltransferase activity"/>
    <property type="evidence" value="ECO:0007669"/>
    <property type="project" value="UniProtKB-KW"/>
</dbReference>
<keyword evidence="1 4" id="KW-0808">Transferase</keyword>
<dbReference type="EMBL" id="JARRAF010000016">
    <property type="protein sequence ID" value="MDK2125164.1"/>
    <property type="molecule type" value="Genomic_DNA"/>
</dbReference>
<evidence type="ECO:0000256" key="1">
    <source>
        <dbReference type="ARBA" id="ARBA00022679"/>
    </source>
</evidence>
<dbReference type="PROSITE" id="PS51186">
    <property type="entry name" value="GNAT"/>
    <property type="match status" value="1"/>
</dbReference>
<dbReference type="Pfam" id="PF00583">
    <property type="entry name" value="Acetyltransf_1"/>
    <property type="match status" value="1"/>
</dbReference>
<gene>
    <name evidence="4" type="ORF">PZA18_14000</name>
</gene>
<dbReference type="InterPro" id="IPR016181">
    <property type="entry name" value="Acyl_CoA_acyltransferase"/>
</dbReference>
<sequence>MKPAAAPVVIRDFQEGDAEGVSALFSAVYGEHYVYPDVYLPSMIRHHNIEQLWRTAVATLEGRIVGHAILWQDPAGPDSAELAMIVAHPSTRGMGIATRLGEHLCLYARQQGLATLTIKMVSSHSQTQRLARTLGFQTTGLLLDYVASPFGNDGRESVVIGVMPLQDRPIPQCHTGRETASWIKPLVERFGSSPLSSGDRQLDRPMLISAHGKRVDVTLEHASAESVEEITRLPRNRLIHLRIRFDAALPPLLAALHRAGYADTGLAPAPDGQWYWLLQRGYAMRDLEFHCPIARALYEGTQDIAQSSAA</sequence>
<name>A0ABT7DYM4_9NEIS</name>
<reference evidence="4" key="1">
    <citation type="submission" date="2023-03" db="EMBL/GenBank/DDBJ databases">
        <title>Chitinimonas shenzhenensis gen. nov., sp. nov., a novel member of family Burkholderiaceae isolated from activated sludge collected in Shen Zhen, China.</title>
        <authorList>
            <person name="Wang X."/>
        </authorList>
    </citation>
    <scope>NUCLEOTIDE SEQUENCE</scope>
    <source>
        <strain evidence="4">DQS-5</strain>
    </source>
</reference>
<accession>A0ABT7DYM4</accession>
<keyword evidence="2 4" id="KW-0012">Acyltransferase</keyword>
<dbReference type="InterPro" id="IPR050832">
    <property type="entry name" value="Bact_Acetyltransf"/>
</dbReference>
<keyword evidence="5" id="KW-1185">Reference proteome</keyword>
<dbReference type="Gene3D" id="3.40.630.30">
    <property type="match status" value="1"/>
</dbReference>
<dbReference type="PANTHER" id="PTHR43877">
    <property type="entry name" value="AMINOALKYLPHOSPHONATE N-ACETYLTRANSFERASE-RELATED-RELATED"/>
    <property type="match status" value="1"/>
</dbReference>
<dbReference type="RefSeq" id="WP_284101477.1">
    <property type="nucleotide sequence ID" value="NZ_JARRAF010000016.1"/>
</dbReference>
<comment type="caution">
    <text evidence="4">The sequence shown here is derived from an EMBL/GenBank/DDBJ whole genome shotgun (WGS) entry which is preliminary data.</text>
</comment>
<evidence type="ECO:0000313" key="4">
    <source>
        <dbReference type="EMBL" id="MDK2125164.1"/>
    </source>
</evidence>
<proteinExistence type="predicted"/>
<dbReference type="CDD" id="cd04301">
    <property type="entry name" value="NAT_SF"/>
    <property type="match status" value="1"/>
</dbReference>
<dbReference type="InterPro" id="IPR000182">
    <property type="entry name" value="GNAT_dom"/>
</dbReference>
<dbReference type="Proteomes" id="UP001172778">
    <property type="component" value="Unassembled WGS sequence"/>
</dbReference>
<evidence type="ECO:0000256" key="2">
    <source>
        <dbReference type="ARBA" id="ARBA00023315"/>
    </source>
</evidence>
<organism evidence="4 5">
    <name type="scientific">Parachitinimonas caeni</name>
    <dbReference type="NCBI Taxonomy" id="3031301"/>
    <lineage>
        <taxon>Bacteria</taxon>
        <taxon>Pseudomonadati</taxon>
        <taxon>Pseudomonadota</taxon>
        <taxon>Betaproteobacteria</taxon>
        <taxon>Neisseriales</taxon>
        <taxon>Chitinibacteraceae</taxon>
        <taxon>Parachitinimonas</taxon>
    </lineage>
</organism>
<dbReference type="SUPFAM" id="SSF55729">
    <property type="entry name" value="Acyl-CoA N-acyltransferases (Nat)"/>
    <property type="match status" value="1"/>
</dbReference>
<protein>
    <submittedName>
        <fullName evidence="4">GNAT family N-acetyltransferase</fullName>
        <ecNumber evidence="4">2.3.1.-</ecNumber>
    </submittedName>
</protein>
<feature type="domain" description="N-acetyltransferase" evidence="3">
    <location>
        <begin position="8"/>
        <end position="166"/>
    </location>
</feature>
<evidence type="ECO:0000259" key="3">
    <source>
        <dbReference type="PROSITE" id="PS51186"/>
    </source>
</evidence>
<dbReference type="EC" id="2.3.1.-" evidence="4"/>
<evidence type="ECO:0000313" key="5">
    <source>
        <dbReference type="Proteomes" id="UP001172778"/>
    </source>
</evidence>